<dbReference type="SUPFAM" id="SSF51445">
    <property type="entry name" value="(Trans)glycosidases"/>
    <property type="match status" value="1"/>
</dbReference>
<dbReference type="KEGG" id="aarg:Aargi30884_21690"/>
<dbReference type="PANTHER" id="PTHR38435:SF1">
    <property type="entry name" value="DUF871 DOMAIN-CONTAINING PROTEIN"/>
    <property type="match status" value="1"/>
</dbReference>
<protein>
    <recommendedName>
        <fullName evidence="5">Outer surface protein</fullName>
    </recommendedName>
</protein>
<dbReference type="InterPro" id="IPR008589">
    <property type="entry name" value="MupG"/>
</dbReference>
<proteinExistence type="predicted"/>
<feature type="domain" description="6-phospho-N-acetylmuramidase C-terminal" evidence="1">
    <location>
        <begin position="246"/>
        <end position="360"/>
    </location>
</feature>
<dbReference type="Pfam" id="PF19200">
    <property type="entry name" value="MupG_N"/>
    <property type="match status" value="1"/>
</dbReference>
<sequence length="364" mass="42288">MRRLGISIYPEKSDKETILNYIDKTSKAGFSRIFSCLLSVEKSKEEIINDFKEINTYAKSKGFEIIVDVSPRVFNQLGISYQDLTFFKDIGADGLRLDMGFTGNEEAIMTFNPYDLKIEINMSNDVHTIDTIMDYKPNRYNLYACHNFYPHGYTGLGLEFFENCTKRFSKYGLRTAAFVTSQNKDTFGSWPVTEGLPTLEMHRHLPMDVQIKHFIAMDSIDDILISNCYPTDEEIDKVKGLDLSLLTLDVELYKDTPEIEQKILFEELHFNRGDQNENMIRSTQSRVKYKGHHFALFHAPEIIRRGDVIIESSEYGHYAGELQIALHDMKNSGKTNVVGHIRKEEHFLLDYIKPWQKFRLRKVK</sequence>
<dbReference type="Proteomes" id="UP000464754">
    <property type="component" value="Chromosome"/>
</dbReference>
<evidence type="ECO:0000313" key="4">
    <source>
        <dbReference type="Proteomes" id="UP000464754"/>
    </source>
</evidence>
<evidence type="ECO:0008006" key="5">
    <source>
        <dbReference type="Google" id="ProtNLM"/>
    </source>
</evidence>
<dbReference type="AlphaFoldDB" id="A0A6N4TJ69"/>
<gene>
    <name evidence="3" type="ORF">Aargi30884_21690</name>
</gene>
<organism evidence="3 4">
    <name type="scientific">Amedibacterium intestinale</name>
    <dbReference type="NCBI Taxonomy" id="2583452"/>
    <lineage>
        <taxon>Bacteria</taxon>
        <taxon>Bacillati</taxon>
        <taxon>Bacillota</taxon>
        <taxon>Erysipelotrichia</taxon>
        <taxon>Erysipelotrichales</taxon>
        <taxon>Erysipelotrichaceae</taxon>
        <taxon>Amedibacterium</taxon>
    </lineage>
</organism>
<name>A0A6N4TJ69_9FIRM</name>
<dbReference type="InterPro" id="IPR043894">
    <property type="entry name" value="MupG_C"/>
</dbReference>
<dbReference type="PANTHER" id="PTHR38435">
    <property type="match status" value="1"/>
</dbReference>
<accession>A0A6N4TJ69</accession>
<dbReference type="RefSeq" id="WP_118361487.1">
    <property type="nucleotide sequence ID" value="NZ_AP019695.1"/>
</dbReference>
<reference evidence="4" key="1">
    <citation type="submission" date="2019-05" db="EMBL/GenBank/DDBJ databases">
        <title>Complete genome sequencing of Absiella argi strain JCM 30884.</title>
        <authorList>
            <person name="Sakamoto M."/>
            <person name="Murakami T."/>
            <person name="Mori H."/>
        </authorList>
    </citation>
    <scope>NUCLEOTIDE SEQUENCE [LARGE SCALE GENOMIC DNA]</scope>
    <source>
        <strain evidence="4">JCM 30884</strain>
    </source>
</reference>
<evidence type="ECO:0000259" key="2">
    <source>
        <dbReference type="Pfam" id="PF19200"/>
    </source>
</evidence>
<evidence type="ECO:0000313" key="3">
    <source>
        <dbReference type="EMBL" id="BBK23266.1"/>
    </source>
</evidence>
<evidence type="ECO:0000259" key="1">
    <source>
        <dbReference type="Pfam" id="PF05913"/>
    </source>
</evidence>
<dbReference type="InterPro" id="IPR029000">
    <property type="entry name" value="Cyclophilin-like_dom_sf"/>
</dbReference>
<dbReference type="InterPro" id="IPR017853">
    <property type="entry name" value="GH"/>
</dbReference>
<feature type="domain" description="6-phospho-N-acetylmuramidase N-terminal" evidence="2">
    <location>
        <begin position="4"/>
        <end position="239"/>
    </location>
</feature>
<dbReference type="EMBL" id="AP019695">
    <property type="protein sequence ID" value="BBK23266.1"/>
    <property type="molecule type" value="Genomic_DNA"/>
</dbReference>
<dbReference type="Gene3D" id="2.40.100.10">
    <property type="entry name" value="Cyclophilin-like"/>
    <property type="match status" value="1"/>
</dbReference>
<dbReference type="Gene3D" id="3.20.20.70">
    <property type="entry name" value="Aldolase class I"/>
    <property type="match status" value="1"/>
</dbReference>
<dbReference type="InterPro" id="IPR043797">
    <property type="entry name" value="MupG_N"/>
</dbReference>
<dbReference type="InterPro" id="IPR013785">
    <property type="entry name" value="Aldolase_TIM"/>
</dbReference>
<dbReference type="SUPFAM" id="SSF50891">
    <property type="entry name" value="Cyclophilin-like"/>
    <property type="match status" value="1"/>
</dbReference>
<keyword evidence="4" id="KW-1185">Reference proteome</keyword>
<dbReference type="Pfam" id="PF05913">
    <property type="entry name" value="MupG_C"/>
    <property type="match status" value="1"/>
</dbReference>